<accession>A0ABM4D6Z5</accession>
<gene>
    <name evidence="10" type="primary">LOC136088900</name>
</gene>
<sequence length="385" mass="44558">MFQNQLFNGSKLCLSTLVKSHKVFFSQSSIELRKKKIPDNTKKTILDNLLDELSNTKKEGELENFLERTKAQKVTPIKIEVNKSSDKKNLQIKSDIDITNQSNQGEKFWFDLKDKITLERRPVKIHVSVTQSKTSDLDAKLKQVVGSDAELNKNLLEKVSKAPLTPLEIKSLQEELKLQGKERHISQLLSVMVDEINNGKVDHDKKFQDLMKVINTKQVFVEAENIGYSEEPISSNQSAGDIVSLLKGESTNLFLNSLFTEIKKDNFISLFEKQKKDQMRSLLPECLPQNAFEAEMLNINQQWNFPIDNEQNMGIEDETTFDQHVFLDHLLDEFPKVAPVQKFMELVIIGLQQNPYLSVQQKEKQIFWFKEYFEKFTEDDWAIPL</sequence>
<dbReference type="Proteomes" id="UP001652625">
    <property type="component" value="Chromosome 12"/>
</dbReference>
<evidence type="ECO:0000256" key="7">
    <source>
        <dbReference type="ARBA" id="ARBA00035133"/>
    </source>
</evidence>
<evidence type="ECO:0000313" key="9">
    <source>
        <dbReference type="Proteomes" id="UP001652625"/>
    </source>
</evidence>
<dbReference type="InterPro" id="IPR026299">
    <property type="entry name" value="MRP-S31"/>
</dbReference>
<evidence type="ECO:0000256" key="1">
    <source>
        <dbReference type="ARBA" id="ARBA00004173"/>
    </source>
</evidence>
<evidence type="ECO:0000256" key="2">
    <source>
        <dbReference type="ARBA" id="ARBA00011057"/>
    </source>
</evidence>
<evidence type="ECO:0000256" key="4">
    <source>
        <dbReference type="ARBA" id="ARBA00022980"/>
    </source>
</evidence>
<dbReference type="Pfam" id="PF15433">
    <property type="entry name" value="MRP-S31"/>
    <property type="match status" value="1"/>
</dbReference>
<protein>
    <recommendedName>
        <fullName evidence="7">Small ribosomal subunit protein mS31</fullName>
    </recommendedName>
    <alternativeName>
        <fullName evidence="8">28S ribosomal protein S31, mitochondrial</fullName>
    </alternativeName>
</protein>
<evidence type="ECO:0000256" key="8">
    <source>
        <dbReference type="ARBA" id="ARBA00035363"/>
    </source>
</evidence>
<evidence type="ECO:0000256" key="3">
    <source>
        <dbReference type="ARBA" id="ARBA00022946"/>
    </source>
</evidence>
<dbReference type="PANTHER" id="PTHR13231:SF3">
    <property type="entry name" value="SMALL RIBOSOMAL SUBUNIT PROTEIN MS31"/>
    <property type="match status" value="1"/>
</dbReference>
<name>A0ABM4D6Z5_HYDVU</name>
<reference evidence="10" key="1">
    <citation type="submission" date="2025-08" db="UniProtKB">
        <authorList>
            <consortium name="RefSeq"/>
        </authorList>
    </citation>
    <scope>IDENTIFICATION</scope>
</reference>
<evidence type="ECO:0000256" key="5">
    <source>
        <dbReference type="ARBA" id="ARBA00023128"/>
    </source>
</evidence>
<keyword evidence="3" id="KW-0809">Transit peptide</keyword>
<evidence type="ECO:0000313" key="10">
    <source>
        <dbReference type="RefSeq" id="XP_065670086.1"/>
    </source>
</evidence>
<dbReference type="GeneID" id="136088900"/>
<comment type="similarity">
    <text evidence="2">Belongs to the mitochondrion-specific ribosomal protein mS31 family.</text>
</comment>
<evidence type="ECO:0000256" key="6">
    <source>
        <dbReference type="ARBA" id="ARBA00023274"/>
    </source>
</evidence>
<keyword evidence="5" id="KW-0496">Mitochondrion</keyword>
<comment type="subcellular location">
    <subcellularLocation>
        <location evidence="1">Mitochondrion</location>
    </subcellularLocation>
</comment>
<dbReference type="RefSeq" id="XP_065670086.1">
    <property type="nucleotide sequence ID" value="XM_065814014.1"/>
</dbReference>
<proteinExistence type="inferred from homology"/>
<keyword evidence="4" id="KW-0689">Ribosomal protein</keyword>
<organism evidence="9 10">
    <name type="scientific">Hydra vulgaris</name>
    <name type="common">Hydra</name>
    <name type="synonym">Hydra attenuata</name>
    <dbReference type="NCBI Taxonomy" id="6087"/>
    <lineage>
        <taxon>Eukaryota</taxon>
        <taxon>Metazoa</taxon>
        <taxon>Cnidaria</taxon>
        <taxon>Hydrozoa</taxon>
        <taxon>Hydroidolina</taxon>
        <taxon>Anthoathecata</taxon>
        <taxon>Aplanulata</taxon>
        <taxon>Hydridae</taxon>
        <taxon>Hydra</taxon>
    </lineage>
</organism>
<keyword evidence="6" id="KW-0687">Ribonucleoprotein</keyword>
<keyword evidence="9" id="KW-1185">Reference proteome</keyword>
<dbReference type="PANTHER" id="PTHR13231">
    <property type="entry name" value="MITOCHONDRIAL RIBOSOMAL PROTEIN S31"/>
    <property type="match status" value="1"/>
</dbReference>